<evidence type="ECO:0000256" key="3">
    <source>
        <dbReference type="ARBA" id="ARBA00022475"/>
    </source>
</evidence>
<keyword evidence="7" id="KW-0408">Iron</keyword>
<keyword evidence="9" id="KW-0472">Membrane</keyword>
<dbReference type="PANTHER" id="PTHR42771:SF2">
    <property type="entry name" value="IRON(3+)-HYDROXAMATE IMPORT ATP-BINDING PROTEIN FHUC"/>
    <property type="match status" value="1"/>
</dbReference>
<dbReference type="PANTHER" id="PTHR42771">
    <property type="entry name" value="IRON(3+)-HYDROXAMATE IMPORT ATP-BINDING PROTEIN FHUC"/>
    <property type="match status" value="1"/>
</dbReference>
<reference evidence="12 14" key="3">
    <citation type="submission" date="2018-12" db="EMBL/GenBank/DDBJ databases">
        <authorList>
            <consortium name="Pathogen Informatics"/>
        </authorList>
    </citation>
    <scope>NUCLEOTIDE SEQUENCE [LARGE SCALE GENOMIC DNA]</scope>
    <source>
        <strain evidence="12 14">NCTC11951</strain>
    </source>
</reference>
<dbReference type="EMBL" id="CP027403">
    <property type="protein sequence ID" value="AVL47146.1"/>
    <property type="molecule type" value="Genomic_DNA"/>
</dbReference>
<dbReference type="GO" id="GO:0016887">
    <property type="term" value="F:ATP hydrolysis activity"/>
    <property type="evidence" value="ECO:0007669"/>
    <property type="project" value="InterPro"/>
</dbReference>
<evidence type="ECO:0000256" key="2">
    <source>
        <dbReference type="ARBA" id="ARBA00022448"/>
    </source>
</evidence>
<evidence type="ECO:0000256" key="7">
    <source>
        <dbReference type="ARBA" id="ARBA00023004"/>
    </source>
</evidence>
<dbReference type="InterPro" id="IPR003439">
    <property type="entry name" value="ABC_transporter-like_ATP-bd"/>
</dbReference>
<dbReference type="EC" id="3.6.3.34" evidence="12"/>
<dbReference type="AlphaFoldDB" id="A0A381D312"/>
<evidence type="ECO:0000313" key="11">
    <source>
        <dbReference type="EMBL" id="AVL47146.1"/>
    </source>
</evidence>
<keyword evidence="3" id="KW-1003">Cell membrane</keyword>
<dbReference type="GO" id="GO:0005524">
    <property type="term" value="F:ATP binding"/>
    <property type="evidence" value="ECO:0007669"/>
    <property type="project" value="UniProtKB-KW"/>
</dbReference>
<evidence type="ECO:0000256" key="8">
    <source>
        <dbReference type="ARBA" id="ARBA00023065"/>
    </source>
</evidence>
<evidence type="ECO:0000256" key="5">
    <source>
        <dbReference type="ARBA" id="ARBA00022741"/>
    </source>
</evidence>
<keyword evidence="2" id="KW-0813">Transport</keyword>
<dbReference type="InterPro" id="IPR027417">
    <property type="entry name" value="P-loop_NTPase"/>
</dbReference>
<keyword evidence="5" id="KW-0547">Nucleotide-binding</keyword>
<dbReference type="SMART" id="SM00382">
    <property type="entry name" value="AAA"/>
    <property type="match status" value="1"/>
</dbReference>
<reference evidence="11" key="1">
    <citation type="submission" date="2018-03" db="EMBL/GenBank/DDBJ databases">
        <title>FDA dAtabase for Regulatory Grade micrObial Sequences (FDA-ARGOS): Supporting development and validation of Infectious Disease Dx tests.</title>
        <authorList>
            <person name="Kerrigan L."/>
            <person name="Tallon L.J."/>
            <person name="Sadzewicz L."/>
            <person name="Sengamalay N."/>
            <person name="Ott S."/>
            <person name="Godinez A."/>
            <person name="Nagaraj S."/>
            <person name="Vavikolanu K."/>
            <person name="Vyas G."/>
            <person name="Nadendla S."/>
            <person name="Aluvathingal J."/>
            <person name="Sichtig H."/>
        </authorList>
    </citation>
    <scope>NUCLEOTIDE SEQUENCE</scope>
    <source>
        <strain evidence="11">FDAARGOS_295</strain>
    </source>
</reference>
<dbReference type="CDD" id="cd03214">
    <property type="entry name" value="ABC_Iron-Siderophores_B12_Hemin"/>
    <property type="match status" value="1"/>
</dbReference>
<dbReference type="Gene3D" id="3.40.50.300">
    <property type="entry name" value="P-loop containing nucleotide triphosphate hydrolases"/>
    <property type="match status" value="1"/>
</dbReference>
<keyword evidence="12" id="KW-0378">Hydrolase</keyword>
<evidence type="ECO:0000256" key="4">
    <source>
        <dbReference type="ARBA" id="ARBA00022496"/>
    </source>
</evidence>
<gene>
    <name evidence="12" type="primary">fhuC</name>
    <name evidence="11" type="ORF">CEP74_04810</name>
    <name evidence="12" type="ORF">NCTC11951_01091</name>
</gene>
<keyword evidence="8" id="KW-0406">Ion transport</keyword>
<dbReference type="SUPFAM" id="SSF52540">
    <property type="entry name" value="P-loop containing nucleoside triphosphate hydrolases"/>
    <property type="match status" value="1"/>
</dbReference>
<evidence type="ECO:0000313" key="12">
    <source>
        <dbReference type="EMBL" id="VEG61961.1"/>
    </source>
</evidence>
<evidence type="ECO:0000256" key="6">
    <source>
        <dbReference type="ARBA" id="ARBA00022840"/>
    </source>
</evidence>
<evidence type="ECO:0000313" key="13">
    <source>
        <dbReference type="Proteomes" id="UP000239717"/>
    </source>
</evidence>
<dbReference type="Proteomes" id="UP000239717">
    <property type="component" value="Chromosome"/>
</dbReference>
<dbReference type="InterPro" id="IPR051535">
    <property type="entry name" value="Siderophore_ABC-ATPase"/>
</dbReference>
<proteinExistence type="predicted"/>
<evidence type="ECO:0000313" key="14">
    <source>
        <dbReference type="Proteomes" id="UP000275504"/>
    </source>
</evidence>
<reference evidence="13" key="2">
    <citation type="submission" date="2018-03" db="EMBL/GenBank/DDBJ databases">
        <title>FDA dAtabase for Regulatory Grade micrObial Sequences (FDA-ARGOS): Supporting development and validation of Infectious Disease Dx tests.</title>
        <authorList>
            <person name="Kerrigan L."/>
            <person name="Tallon L."/>
            <person name="Sadzewicz L."/>
            <person name="Sengamalay N."/>
            <person name="Ott S."/>
            <person name="Godinez A."/>
            <person name="Nagaraj S."/>
            <person name="Vavikolanu K."/>
            <person name="Vyas G."/>
            <person name="Nadendla S."/>
            <person name="George J."/>
            <person name="Sichtig H."/>
        </authorList>
    </citation>
    <scope>NUCLEOTIDE SEQUENCE [LARGE SCALE GENOMIC DNA]</scope>
    <source>
        <strain evidence="13">FDAARGOS_295</strain>
    </source>
</reference>
<dbReference type="Proteomes" id="UP000275504">
    <property type="component" value="Chromosome"/>
</dbReference>
<dbReference type="PROSITE" id="PS50893">
    <property type="entry name" value="ABC_TRANSPORTER_2"/>
    <property type="match status" value="1"/>
</dbReference>
<feature type="domain" description="ABC transporter" evidence="10">
    <location>
        <begin position="4"/>
        <end position="238"/>
    </location>
</feature>
<dbReference type="FunFam" id="3.40.50.300:FF:000134">
    <property type="entry name" value="Iron-enterobactin ABC transporter ATP-binding protein"/>
    <property type="match status" value="1"/>
</dbReference>
<keyword evidence="4" id="KW-0410">Iron transport</keyword>
<dbReference type="InterPro" id="IPR003593">
    <property type="entry name" value="AAA+_ATPase"/>
</dbReference>
<dbReference type="GO" id="GO:0005886">
    <property type="term" value="C:plasma membrane"/>
    <property type="evidence" value="ECO:0007669"/>
    <property type="project" value="UniProtKB-SubCell"/>
</dbReference>
<accession>A0A381D312</accession>
<evidence type="ECO:0000256" key="1">
    <source>
        <dbReference type="ARBA" id="ARBA00004202"/>
    </source>
</evidence>
<dbReference type="EMBL" id="LR134359">
    <property type="protein sequence ID" value="VEG61961.1"/>
    <property type="molecule type" value="Genomic_DNA"/>
</dbReference>
<protein>
    <submittedName>
        <fullName evidence="11">ABC transporter ATP-binding protein</fullName>
    </submittedName>
    <submittedName>
        <fullName evidence="12">Ferrichrome transport ATP-binding protein FhuC</fullName>
        <ecNumber evidence="12">3.6.3.34</ecNumber>
    </submittedName>
</protein>
<keyword evidence="6 12" id="KW-0067">ATP-binding</keyword>
<dbReference type="OMA" id="RCWIAMA"/>
<dbReference type="Pfam" id="PF00005">
    <property type="entry name" value="ABC_tran"/>
    <property type="match status" value="1"/>
</dbReference>
<comment type="subcellular location">
    <subcellularLocation>
        <location evidence="1">Cell membrane</location>
        <topology evidence="1">Peripheral membrane protein</topology>
    </subcellularLocation>
</comment>
<organism evidence="12 14">
    <name type="scientific">Campylobacter jejuni subsp. doylei</name>
    <dbReference type="NCBI Taxonomy" id="32021"/>
    <lineage>
        <taxon>Bacteria</taxon>
        <taxon>Pseudomonadati</taxon>
        <taxon>Campylobacterota</taxon>
        <taxon>Epsilonproteobacteria</taxon>
        <taxon>Campylobacterales</taxon>
        <taxon>Campylobacteraceae</taxon>
        <taxon>Campylobacter</taxon>
    </lineage>
</organism>
<evidence type="ECO:0000256" key="9">
    <source>
        <dbReference type="ARBA" id="ARBA00023136"/>
    </source>
</evidence>
<evidence type="ECO:0000259" key="10">
    <source>
        <dbReference type="PROSITE" id="PS50893"/>
    </source>
</evidence>
<sequence length="254" mass="29346">MAFIKSCNVNFKNQNQYIIYPTNLCFENDKIYALMGHNGSGKSTLLKILARQLKPSFGKICFNDQDITDFSSKELARKIAYLPQHLPNLGYLSVRELVKMGRYSYEKLFFKNQDRELIDEVMRLTNTLSLSNREIQTLSGGERTRSFLAMLLAQKSEFLFLDEPLAALDIVYQFELMELISRLNKEFKVGIVLILHDINLAALYCDKIIALKEGRVIFNASKQEFMKETILKDIFNINANIIEHPKRKSPIALF</sequence>
<dbReference type="GO" id="GO:0006826">
    <property type="term" value="P:iron ion transport"/>
    <property type="evidence" value="ECO:0007669"/>
    <property type="project" value="UniProtKB-KW"/>
</dbReference>
<name>A0A381D312_CAMJU</name>